<dbReference type="PROSITE" id="PS51318">
    <property type="entry name" value="TAT"/>
    <property type="match status" value="1"/>
</dbReference>
<dbReference type="Proteomes" id="UP000199645">
    <property type="component" value="Unassembled WGS sequence"/>
</dbReference>
<name>A0A1I2FMD1_9ACTN</name>
<sequence length="351" mass="37010">MHLSRRGFWAALLAGIVAPGLIPAGSLAAPAGPAGPAALTTTYQVVSATDTTLTMRFTARNSSSAPIDVRSLDLPRAHQIGEVLSVTRDGTPVEYRGKLVKLAASEKSAYTRIPAGGAYTVDMRLADDYDLSRAGTYLVTLTSTGLTSGRGVVRTVTGIRGSAAALRTTAGTVTTSIQRAGVAAVTLRFSNCSSSEQSQLRTAIGNALTYATRARSWLAGHTAGGGNYLTWFGAYSPARFNRATTTFAAITDELTNRTVDLVCDAASPYMAYVYQADHYRIHLGRGYWPAAATGWDSKAGTLIHESSHFTVNGGADDHVYGLAEGQQLARTDPNKAVDNADNIEHFAESLG</sequence>
<dbReference type="InterPro" id="IPR024079">
    <property type="entry name" value="MetalloPept_cat_dom_sf"/>
</dbReference>
<keyword evidence="3" id="KW-0645">Protease</keyword>
<evidence type="ECO:0000256" key="5">
    <source>
        <dbReference type="ARBA" id="ARBA00022801"/>
    </source>
</evidence>
<dbReference type="GO" id="GO:0006508">
    <property type="term" value="P:proteolysis"/>
    <property type="evidence" value="ECO:0007669"/>
    <property type="project" value="UniProtKB-KW"/>
</dbReference>
<dbReference type="EMBL" id="FONV01000005">
    <property type="protein sequence ID" value="SFF06654.1"/>
    <property type="molecule type" value="Genomic_DNA"/>
</dbReference>
<protein>
    <submittedName>
        <fullName evidence="10">Peptidyl-Lys metalloendopeptidase</fullName>
    </submittedName>
</protein>
<proteinExistence type="inferred from homology"/>
<evidence type="ECO:0000313" key="10">
    <source>
        <dbReference type="EMBL" id="SFF06654.1"/>
    </source>
</evidence>
<dbReference type="OrthoDB" id="5088636at2"/>
<dbReference type="GO" id="GO:0046872">
    <property type="term" value="F:metal ion binding"/>
    <property type="evidence" value="ECO:0007669"/>
    <property type="project" value="UniProtKB-KW"/>
</dbReference>
<evidence type="ECO:0000256" key="4">
    <source>
        <dbReference type="ARBA" id="ARBA00022723"/>
    </source>
</evidence>
<dbReference type="InterPro" id="IPR006311">
    <property type="entry name" value="TAT_signal"/>
</dbReference>
<dbReference type="PANTHER" id="PTHR37016:SF3">
    <property type="entry name" value="NEUTRAL PROTEASE 2-RELATED"/>
    <property type="match status" value="1"/>
</dbReference>
<keyword evidence="5" id="KW-0378">Hydrolase</keyword>
<evidence type="ECO:0000256" key="7">
    <source>
        <dbReference type="ARBA" id="ARBA00023049"/>
    </source>
</evidence>
<gene>
    <name evidence="10" type="ORF">SAMN05421541_105537</name>
</gene>
<evidence type="ECO:0000256" key="3">
    <source>
        <dbReference type="ARBA" id="ARBA00022670"/>
    </source>
</evidence>
<dbReference type="SMART" id="SM01351">
    <property type="entry name" value="Aspzincin_M35"/>
    <property type="match status" value="1"/>
</dbReference>
<keyword evidence="8" id="KW-0732">Signal</keyword>
<evidence type="ECO:0000259" key="9">
    <source>
        <dbReference type="SMART" id="SM01351"/>
    </source>
</evidence>
<dbReference type="RefSeq" id="WP_093614661.1">
    <property type="nucleotide sequence ID" value="NZ_BOMT01000038.1"/>
</dbReference>
<evidence type="ECO:0000256" key="1">
    <source>
        <dbReference type="ARBA" id="ARBA00001947"/>
    </source>
</evidence>
<evidence type="ECO:0000256" key="2">
    <source>
        <dbReference type="ARBA" id="ARBA00010279"/>
    </source>
</evidence>
<keyword evidence="11" id="KW-1185">Reference proteome</keyword>
<comment type="similarity">
    <text evidence="2">Belongs to the peptidase M35 family.</text>
</comment>
<dbReference type="PANTHER" id="PTHR37016">
    <property type="match status" value="1"/>
</dbReference>
<dbReference type="Pfam" id="PF14521">
    <property type="entry name" value="Aspzincin_M35"/>
    <property type="match status" value="1"/>
</dbReference>
<evidence type="ECO:0000313" key="11">
    <source>
        <dbReference type="Proteomes" id="UP000199645"/>
    </source>
</evidence>
<accession>A0A1I2FMD1</accession>
<dbReference type="AlphaFoldDB" id="A0A1I2FMD1"/>
<organism evidence="10 11">
    <name type="scientific">Actinoplanes philippinensis</name>
    <dbReference type="NCBI Taxonomy" id="35752"/>
    <lineage>
        <taxon>Bacteria</taxon>
        <taxon>Bacillati</taxon>
        <taxon>Actinomycetota</taxon>
        <taxon>Actinomycetes</taxon>
        <taxon>Micromonosporales</taxon>
        <taxon>Micromonosporaceae</taxon>
        <taxon>Actinoplanes</taxon>
    </lineage>
</organism>
<dbReference type="InterPro" id="IPR029463">
    <property type="entry name" value="Lys_MEP"/>
</dbReference>
<keyword evidence="7" id="KW-0482">Metalloprotease</keyword>
<dbReference type="STRING" id="35752.SAMN05421541_105537"/>
<reference evidence="10 11" key="1">
    <citation type="submission" date="2016-10" db="EMBL/GenBank/DDBJ databases">
        <authorList>
            <person name="de Groot N.N."/>
        </authorList>
    </citation>
    <scope>NUCLEOTIDE SEQUENCE [LARGE SCALE GENOMIC DNA]</scope>
    <source>
        <strain evidence="10 11">DSM 43019</strain>
    </source>
</reference>
<dbReference type="Gene3D" id="3.40.390.10">
    <property type="entry name" value="Collagenase (Catalytic Domain)"/>
    <property type="match status" value="1"/>
</dbReference>
<dbReference type="SUPFAM" id="SSF55486">
    <property type="entry name" value="Metalloproteases ('zincins'), catalytic domain"/>
    <property type="match status" value="1"/>
</dbReference>
<comment type="cofactor">
    <cofactor evidence="1">
        <name>Zn(2+)</name>
        <dbReference type="ChEBI" id="CHEBI:29105"/>
    </cofactor>
</comment>
<feature type="domain" description="Lysine-specific metallo-endopeptidase" evidence="9">
    <location>
        <begin position="216"/>
        <end position="348"/>
    </location>
</feature>
<evidence type="ECO:0000256" key="8">
    <source>
        <dbReference type="SAM" id="SignalP"/>
    </source>
</evidence>
<feature type="signal peptide" evidence="8">
    <location>
        <begin position="1"/>
        <end position="28"/>
    </location>
</feature>
<keyword evidence="4" id="KW-0479">Metal-binding</keyword>
<keyword evidence="6" id="KW-0862">Zinc</keyword>
<dbReference type="InterPro" id="IPR050414">
    <property type="entry name" value="Fungal_M35_metalloproteases"/>
</dbReference>
<feature type="chain" id="PRO_5011469763" evidence="8">
    <location>
        <begin position="29"/>
        <end position="351"/>
    </location>
</feature>
<evidence type="ECO:0000256" key="6">
    <source>
        <dbReference type="ARBA" id="ARBA00022833"/>
    </source>
</evidence>
<dbReference type="Gene3D" id="2.60.40.2970">
    <property type="match status" value="1"/>
</dbReference>
<dbReference type="GO" id="GO:0004222">
    <property type="term" value="F:metalloendopeptidase activity"/>
    <property type="evidence" value="ECO:0007669"/>
    <property type="project" value="InterPro"/>
</dbReference>